<accession>A0A8S4RSA1</accession>
<reference evidence="1" key="1">
    <citation type="submission" date="2022-03" db="EMBL/GenBank/DDBJ databases">
        <authorList>
            <person name="Lindestad O."/>
        </authorList>
    </citation>
    <scope>NUCLEOTIDE SEQUENCE</scope>
</reference>
<evidence type="ECO:0000313" key="2">
    <source>
        <dbReference type="Proteomes" id="UP000838756"/>
    </source>
</evidence>
<dbReference type="AlphaFoldDB" id="A0A8S4RSA1"/>
<evidence type="ECO:0000313" key="1">
    <source>
        <dbReference type="EMBL" id="CAH2240362.1"/>
    </source>
</evidence>
<dbReference type="Proteomes" id="UP000838756">
    <property type="component" value="Unassembled WGS sequence"/>
</dbReference>
<gene>
    <name evidence="1" type="primary">jg17357</name>
    <name evidence="1" type="ORF">PAEG_LOCUS16953</name>
</gene>
<dbReference type="EMBL" id="CAKXAJ010025496">
    <property type="protein sequence ID" value="CAH2240362.1"/>
    <property type="molecule type" value="Genomic_DNA"/>
</dbReference>
<proteinExistence type="predicted"/>
<comment type="caution">
    <text evidence="1">The sequence shown here is derived from an EMBL/GenBank/DDBJ whole genome shotgun (WGS) entry which is preliminary data.</text>
</comment>
<protein>
    <submittedName>
        <fullName evidence="1">Jg17357 protein</fullName>
    </submittedName>
</protein>
<name>A0A8S4RSA1_9NEOP</name>
<sequence length="137" mass="15001">MSVAAETDVARNLDVGQEGKKSDKMMSVEGLPFSKFNKMKWKFLTSCLQANSKDLTANESSLSHVAHVVWRRQIRIQLSPPILLPRVWVEGSELLLPSTANSKPYTQLGDSGKTLPLGEAVSRAVCCSGLLMSIDII</sequence>
<organism evidence="1 2">
    <name type="scientific">Pararge aegeria aegeria</name>
    <dbReference type="NCBI Taxonomy" id="348720"/>
    <lineage>
        <taxon>Eukaryota</taxon>
        <taxon>Metazoa</taxon>
        <taxon>Ecdysozoa</taxon>
        <taxon>Arthropoda</taxon>
        <taxon>Hexapoda</taxon>
        <taxon>Insecta</taxon>
        <taxon>Pterygota</taxon>
        <taxon>Neoptera</taxon>
        <taxon>Endopterygota</taxon>
        <taxon>Lepidoptera</taxon>
        <taxon>Glossata</taxon>
        <taxon>Ditrysia</taxon>
        <taxon>Papilionoidea</taxon>
        <taxon>Nymphalidae</taxon>
        <taxon>Satyrinae</taxon>
        <taxon>Satyrini</taxon>
        <taxon>Parargina</taxon>
        <taxon>Pararge</taxon>
    </lineage>
</organism>
<keyword evidence="2" id="KW-1185">Reference proteome</keyword>